<gene>
    <name evidence="2" type="ORF">F3J38_14175</name>
</gene>
<sequence length="174" mass="19574">MPVNLTISALIKLPPLGLFFCGVLLALISVFGRWWLITSQYAQCSFPLVFYDIKSEHEWVLIKGVYRSYRDGVHSGHMSYLGTLSHFVEGERIAPITPIHRAVWFSGLSHHNLLKLNVTHHSRGLGDRSSDDVVQEYVFPHLRVGDVSVIALYLLNGKVLGTGTESVMRNICVR</sequence>
<evidence type="ECO:0000313" key="2">
    <source>
        <dbReference type="EMBL" id="NIF01197.1"/>
    </source>
</evidence>
<keyword evidence="1" id="KW-0472">Membrane</keyword>
<keyword evidence="1" id="KW-0812">Transmembrane</keyword>
<protein>
    <submittedName>
        <fullName evidence="2">Uncharacterized protein</fullName>
    </submittedName>
</protein>
<evidence type="ECO:0000313" key="3">
    <source>
        <dbReference type="Proteomes" id="UP000780690"/>
    </source>
</evidence>
<reference evidence="2 3" key="1">
    <citation type="journal article" date="2019" name="bioRxiv">
        <title>Bacteria contribute to plant secondary compound degradation in a generalist herbivore system.</title>
        <authorList>
            <person name="Francoeur C.B."/>
            <person name="Khadempour L."/>
            <person name="Moreira-Soto R.D."/>
            <person name="Gotting K."/>
            <person name="Book A.J."/>
            <person name="Pinto-Tomas A.A."/>
            <person name="Keefover-Ring K."/>
            <person name="Currie C.R."/>
        </authorList>
    </citation>
    <scope>NUCLEOTIDE SEQUENCE [LARGE SCALE GENOMIC DNA]</scope>
    <source>
        <strain evidence="2 3">Acro-805</strain>
    </source>
</reference>
<dbReference type="RefSeq" id="WP_167139369.1">
    <property type="nucleotide sequence ID" value="NZ_VWXD01000004.1"/>
</dbReference>
<feature type="transmembrane region" description="Helical" evidence="1">
    <location>
        <begin position="16"/>
        <end position="36"/>
    </location>
</feature>
<evidence type="ECO:0000256" key="1">
    <source>
        <dbReference type="SAM" id="Phobius"/>
    </source>
</evidence>
<keyword evidence="3" id="KW-1185">Reference proteome</keyword>
<dbReference type="EMBL" id="VWXD01000004">
    <property type="protein sequence ID" value="NIF01197.1"/>
    <property type="molecule type" value="Genomic_DNA"/>
</dbReference>
<dbReference type="Proteomes" id="UP000780690">
    <property type="component" value="Unassembled WGS sequence"/>
</dbReference>
<comment type="caution">
    <text evidence="2">The sequence shown here is derived from an EMBL/GenBank/DDBJ whole genome shotgun (WGS) entry which is preliminary data.</text>
</comment>
<accession>A0ABX0QW78</accession>
<name>A0ABX0QW78_9GAMM</name>
<keyword evidence="1" id="KW-1133">Transmembrane helix</keyword>
<proteinExistence type="predicted"/>
<organism evidence="2 3">
    <name type="scientific">Candidatus Pantoea formicae</name>
    <dbReference type="NCBI Taxonomy" id="2608355"/>
    <lineage>
        <taxon>Bacteria</taxon>
        <taxon>Pseudomonadati</taxon>
        <taxon>Pseudomonadota</taxon>
        <taxon>Gammaproteobacteria</taxon>
        <taxon>Enterobacterales</taxon>
        <taxon>Erwiniaceae</taxon>
        <taxon>Pantoea</taxon>
    </lineage>
</organism>